<dbReference type="EMBL" id="AZMM01018396">
    <property type="protein sequence ID" value="ETJ20631.1"/>
    <property type="molecule type" value="Genomic_DNA"/>
</dbReference>
<dbReference type="CDD" id="cd02509">
    <property type="entry name" value="GDP-M1P_Guanylyltransferase"/>
    <property type="match status" value="1"/>
</dbReference>
<dbReference type="PANTHER" id="PTHR46390:SF1">
    <property type="entry name" value="MANNOSE-1-PHOSPHATE GUANYLYLTRANSFERASE"/>
    <property type="match status" value="1"/>
</dbReference>
<reference evidence="6" key="1">
    <citation type="submission" date="2013-12" db="EMBL/GenBank/DDBJ databases">
        <title>A Varibaculum cambriense genome reconstructed from a premature infant gut community with otherwise low bacterial novelty that shifts toward anaerobic metabolism during the third week of life.</title>
        <authorList>
            <person name="Brown C.T."/>
            <person name="Sharon I."/>
            <person name="Thomas B.C."/>
            <person name="Castelle C.J."/>
            <person name="Morowitz M.J."/>
            <person name="Banfield J.F."/>
        </authorList>
    </citation>
    <scope>NUCLEOTIDE SEQUENCE</scope>
</reference>
<name>W1WRT0_9ZZZZ</name>
<dbReference type="SUPFAM" id="SSF159283">
    <property type="entry name" value="Guanosine diphospho-D-mannose pyrophosphorylase/mannose-6-phosphate isomerase linker domain"/>
    <property type="match status" value="1"/>
</dbReference>
<proteinExistence type="predicted"/>
<dbReference type="InterPro" id="IPR029044">
    <property type="entry name" value="Nucleotide-diphossugar_trans"/>
</dbReference>
<protein>
    <submittedName>
        <fullName evidence="6">Mannose-1-phosphate guanylyltransferase</fullName>
    </submittedName>
</protein>
<evidence type="ECO:0000256" key="3">
    <source>
        <dbReference type="ARBA" id="ARBA00022741"/>
    </source>
</evidence>
<comment type="caution">
    <text evidence="6">The sequence shown here is derived from an EMBL/GenBank/DDBJ whole genome shotgun (WGS) entry which is preliminary data.</text>
</comment>
<dbReference type="GO" id="GO:0005525">
    <property type="term" value="F:GTP binding"/>
    <property type="evidence" value="ECO:0007669"/>
    <property type="project" value="UniProtKB-KW"/>
</dbReference>
<accession>W1WRT0</accession>
<keyword evidence="1 6" id="KW-0808">Transferase</keyword>
<evidence type="ECO:0000256" key="4">
    <source>
        <dbReference type="ARBA" id="ARBA00023134"/>
    </source>
</evidence>
<evidence type="ECO:0000256" key="2">
    <source>
        <dbReference type="ARBA" id="ARBA00022695"/>
    </source>
</evidence>
<dbReference type="InterPro" id="IPR051161">
    <property type="entry name" value="Mannose-6P_isomerase_type2"/>
</dbReference>
<evidence type="ECO:0000259" key="5">
    <source>
        <dbReference type="Pfam" id="PF00483"/>
    </source>
</evidence>
<dbReference type="FunFam" id="3.90.550.10:FF:000046">
    <property type="entry name" value="Mannose-1-phosphate guanylyltransferase (GDP)"/>
    <property type="match status" value="1"/>
</dbReference>
<dbReference type="GO" id="GO:0004475">
    <property type="term" value="F:mannose-1-phosphate guanylyltransferase (GTP) activity"/>
    <property type="evidence" value="ECO:0007669"/>
    <property type="project" value="InterPro"/>
</dbReference>
<evidence type="ECO:0000256" key="1">
    <source>
        <dbReference type="ARBA" id="ARBA00022679"/>
    </source>
</evidence>
<keyword evidence="3" id="KW-0547">Nucleotide-binding</keyword>
<keyword evidence="2 6" id="KW-0548">Nucleotidyltransferase</keyword>
<dbReference type="AlphaFoldDB" id="W1WRT0"/>
<dbReference type="Pfam" id="PF00483">
    <property type="entry name" value="NTP_transferase"/>
    <property type="match status" value="1"/>
</dbReference>
<dbReference type="PANTHER" id="PTHR46390">
    <property type="entry name" value="MANNOSE-1-PHOSPHATE GUANYLYLTRANSFERASE"/>
    <property type="match status" value="1"/>
</dbReference>
<dbReference type="GO" id="GO:0009298">
    <property type="term" value="P:GDP-mannose biosynthetic process"/>
    <property type="evidence" value="ECO:0007669"/>
    <property type="project" value="TreeGrafter"/>
</dbReference>
<sequence length="348" mass="40128">MLCALIMAGGKGTRFWPLSTEKKPKQFLNLIGEETMIQMTVNRIKPIIPMERIFVCTGEMYVDLVKEQLPELPEKNIIVEPEGRNTAPCITLSALVIQRYYKDANMIVLPSDHLINDEDEFRSIVNVANNFINENAEAIVTLGMNPTRAETGYGYIKYTDKVQKSNGHRVIRVDKFVEKPNEEKAKEYLRDGSYLWNGGMFIWSINNIINQIQKYSPETYEAIHEIEEVEEYKLQQLINEKYDKTESISIDYAVLEKAEKIYVIPSNIGWDDIGSWTAIERYREKDENDNILNENSKAVESSSSMAISNDKKVIMIGVKDIMTVDTDYGVFVINKQYINKLSEYRENL</sequence>
<dbReference type="SUPFAM" id="SSF53448">
    <property type="entry name" value="Nucleotide-diphospho-sugar transferases"/>
    <property type="match status" value="1"/>
</dbReference>
<feature type="domain" description="Nucleotidyl transferase" evidence="5">
    <location>
        <begin position="4"/>
        <end position="287"/>
    </location>
</feature>
<dbReference type="Gene3D" id="3.90.550.10">
    <property type="entry name" value="Spore Coat Polysaccharide Biosynthesis Protein SpsA, Chain A"/>
    <property type="match status" value="1"/>
</dbReference>
<organism evidence="6">
    <name type="scientific">human gut metagenome</name>
    <dbReference type="NCBI Taxonomy" id="408170"/>
    <lineage>
        <taxon>unclassified sequences</taxon>
        <taxon>metagenomes</taxon>
        <taxon>organismal metagenomes</taxon>
    </lineage>
</organism>
<evidence type="ECO:0000313" key="6">
    <source>
        <dbReference type="EMBL" id="ETJ20631.1"/>
    </source>
</evidence>
<dbReference type="InterPro" id="IPR049577">
    <property type="entry name" value="GMPP_N"/>
</dbReference>
<keyword evidence="4" id="KW-0342">GTP-binding</keyword>
<dbReference type="InterPro" id="IPR005835">
    <property type="entry name" value="NTP_transferase_dom"/>
</dbReference>
<gene>
    <name evidence="6" type="ORF">Q604_UNBC18396G0002</name>
</gene>